<feature type="compositionally biased region" description="Polar residues" evidence="1">
    <location>
        <begin position="10"/>
        <end position="20"/>
    </location>
</feature>
<dbReference type="Proteomes" id="UP000887159">
    <property type="component" value="Unassembled WGS sequence"/>
</dbReference>
<proteinExistence type="predicted"/>
<comment type="caution">
    <text evidence="2">The sequence shown here is derived from an EMBL/GenBank/DDBJ whole genome shotgun (WGS) entry which is preliminary data.</text>
</comment>
<feature type="compositionally biased region" description="Basic and acidic residues" evidence="1">
    <location>
        <begin position="26"/>
        <end position="39"/>
    </location>
</feature>
<feature type="region of interest" description="Disordered" evidence="1">
    <location>
        <begin position="1"/>
        <end position="77"/>
    </location>
</feature>
<reference evidence="2" key="1">
    <citation type="submission" date="2020-08" db="EMBL/GenBank/DDBJ databases">
        <title>Multicomponent nature underlies the extraordinary mechanical properties of spider dragline silk.</title>
        <authorList>
            <person name="Kono N."/>
            <person name="Nakamura H."/>
            <person name="Mori M."/>
            <person name="Yoshida Y."/>
            <person name="Ohtoshi R."/>
            <person name="Malay A.D."/>
            <person name="Moran D.A.P."/>
            <person name="Tomita M."/>
            <person name="Numata K."/>
            <person name="Arakawa K."/>
        </authorList>
    </citation>
    <scope>NUCLEOTIDE SEQUENCE</scope>
</reference>
<dbReference type="AlphaFoldDB" id="A0A8X6RLV5"/>
<evidence type="ECO:0000313" key="2">
    <source>
        <dbReference type="EMBL" id="GFX97283.1"/>
    </source>
</evidence>
<protein>
    <submittedName>
        <fullName evidence="2">Uncharacterized protein</fullName>
    </submittedName>
</protein>
<organism evidence="2 3">
    <name type="scientific">Trichonephila clavipes</name>
    <name type="common">Golden silk orbweaver</name>
    <name type="synonym">Nephila clavipes</name>
    <dbReference type="NCBI Taxonomy" id="2585209"/>
    <lineage>
        <taxon>Eukaryota</taxon>
        <taxon>Metazoa</taxon>
        <taxon>Ecdysozoa</taxon>
        <taxon>Arthropoda</taxon>
        <taxon>Chelicerata</taxon>
        <taxon>Arachnida</taxon>
        <taxon>Araneae</taxon>
        <taxon>Araneomorphae</taxon>
        <taxon>Entelegynae</taxon>
        <taxon>Araneoidea</taxon>
        <taxon>Nephilidae</taxon>
        <taxon>Trichonephila</taxon>
    </lineage>
</organism>
<accession>A0A8X6RLV5</accession>
<evidence type="ECO:0000256" key="1">
    <source>
        <dbReference type="SAM" id="MobiDB-lite"/>
    </source>
</evidence>
<name>A0A8X6RLV5_TRICX</name>
<evidence type="ECO:0000313" key="3">
    <source>
        <dbReference type="Proteomes" id="UP000887159"/>
    </source>
</evidence>
<dbReference type="EMBL" id="BMAU01021197">
    <property type="protein sequence ID" value="GFX97283.1"/>
    <property type="molecule type" value="Genomic_DNA"/>
</dbReference>
<keyword evidence="3" id="KW-1185">Reference proteome</keyword>
<gene>
    <name evidence="2" type="ORF">TNCV_1076541</name>
</gene>
<sequence>MKRRKKQASAFETSGVSWHRNNGVGRRADPTGNDVDRRAPLGSPTIDRGQRARVVGKRGPLSRARGPVHRQSRAGSGGWMETSFFRGAFFHDADVECQEKEKRSPFMK</sequence>